<proteinExistence type="predicted"/>
<comment type="caution">
    <text evidence="2">The sequence shown here is derived from an EMBL/GenBank/DDBJ whole genome shotgun (WGS) entry which is preliminary data.</text>
</comment>
<dbReference type="EMBL" id="PDPS01000026">
    <property type="protein sequence ID" value="PID57514.1"/>
    <property type="molecule type" value="Genomic_DNA"/>
</dbReference>
<dbReference type="PANTHER" id="PTHR43267:SF1">
    <property type="entry name" value="TRNA THREONYLCARBAMOYLADENOSINE DEHYDRATASE"/>
    <property type="match status" value="1"/>
</dbReference>
<dbReference type="InterPro" id="IPR035985">
    <property type="entry name" value="Ubiquitin-activating_enz"/>
</dbReference>
<gene>
    <name evidence="2" type="ORF">CSB45_06710</name>
</gene>
<dbReference type="GO" id="GO:0061503">
    <property type="term" value="F:tRNA threonylcarbamoyladenosine dehydratase"/>
    <property type="evidence" value="ECO:0007669"/>
    <property type="project" value="TreeGrafter"/>
</dbReference>
<evidence type="ECO:0000313" key="3">
    <source>
        <dbReference type="Proteomes" id="UP000229740"/>
    </source>
</evidence>
<accession>A0A2G6E616</accession>
<dbReference type="Pfam" id="PF00899">
    <property type="entry name" value="ThiF"/>
    <property type="match status" value="1"/>
</dbReference>
<dbReference type="CDD" id="cd00757">
    <property type="entry name" value="ThiF_MoeB_HesA_family"/>
    <property type="match status" value="1"/>
</dbReference>
<dbReference type="Gene3D" id="3.40.50.720">
    <property type="entry name" value="NAD(P)-binding Rossmann-like Domain"/>
    <property type="match status" value="1"/>
</dbReference>
<dbReference type="SUPFAM" id="SSF69572">
    <property type="entry name" value="Activating enzymes of the ubiquitin-like proteins"/>
    <property type="match status" value="1"/>
</dbReference>
<evidence type="ECO:0000313" key="2">
    <source>
        <dbReference type="EMBL" id="PID57514.1"/>
    </source>
</evidence>
<sequence length="229" mass="25514">MLEPQQVFARNILLWGEEKQRRLAASCVLVAGMGGLGSTVSEILVRAGVGTLILLDNDVIDAPDLNRQIQYTQHDLGKAKVEVAFHKLSDIHGCTTIIPLQQRLEDHPEQRQAFRQYKVHGIADCFDSFASRLILERYLEENMFLVHGGVQSEYGQVTTMIPRQTPLFSELYARLEDSGSALPVCPQSATCIASLMAHEIINNLWGTPKLANTLLLIDLTDFSLSKIQL</sequence>
<organism evidence="2 3">
    <name type="scientific">candidate division KSB3 bacterium</name>
    <dbReference type="NCBI Taxonomy" id="2044937"/>
    <lineage>
        <taxon>Bacteria</taxon>
        <taxon>candidate division KSB3</taxon>
    </lineage>
</organism>
<dbReference type="PANTHER" id="PTHR43267">
    <property type="entry name" value="TRNA THREONYLCARBAMOYLADENOSINE DEHYDRATASE"/>
    <property type="match status" value="1"/>
</dbReference>
<dbReference type="AlphaFoldDB" id="A0A2G6E616"/>
<evidence type="ECO:0000259" key="1">
    <source>
        <dbReference type="Pfam" id="PF00899"/>
    </source>
</evidence>
<protein>
    <submittedName>
        <fullName evidence="2">Thiamine biosynthesis protein ThiF</fullName>
    </submittedName>
</protein>
<feature type="domain" description="THIF-type NAD/FAD binding fold" evidence="1">
    <location>
        <begin position="9"/>
        <end position="228"/>
    </location>
</feature>
<reference evidence="2 3" key="1">
    <citation type="submission" date="2017-10" db="EMBL/GenBank/DDBJ databases">
        <title>Novel microbial diversity and functional potential in the marine mammal oral microbiome.</title>
        <authorList>
            <person name="Dudek N.K."/>
            <person name="Sun C.L."/>
            <person name="Burstein D."/>
            <person name="Kantor R.S."/>
            <person name="Aliaga Goltsman D.S."/>
            <person name="Bik E.M."/>
            <person name="Thomas B.C."/>
            <person name="Banfield J.F."/>
            <person name="Relman D.A."/>
        </authorList>
    </citation>
    <scope>NUCLEOTIDE SEQUENCE [LARGE SCALE GENOMIC DNA]</scope>
    <source>
        <strain evidence="2">DOLZORAL124_49_17</strain>
    </source>
</reference>
<dbReference type="InterPro" id="IPR045886">
    <property type="entry name" value="ThiF/MoeB/HesA"/>
</dbReference>
<dbReference type="GO" id="GO:0008641">
    <property type="term" value="F:ubiquitin-like modifier activating enzyme activity"/>
    <property type="evidence" value="ECO:0007669"/>
    <property type="project" value="InterPro"/>
</dbReference>
<dbReference type="GO" id="GO:0061504">
    <property type="term" value="P:cyclic threonylcarbamoyladenosine biosynthetic process"/>
    <property type="evidence" value="ECO:0007669"/>
    <property type="project" value="TreeGrafter"/>
</dbReference>
<dbReference type="InterPro" id="IPR000594">
    <property type="entry name" value="ThiF_NAD_FAD-bd"/>
</dbReference>
<name>A0A2G6E616_9BACT</name>
<dbReference type="Proteomes" id="UP000229740">
    <property type="component" value="Unassembled WGS sequence"/>
</dbReference>